<dbReference type="Proteomes" id="UP001314170">
    <property type="component" value="Unassembled WGS sequence"/>
</dbReference>
<dbReference type="AlphaFoldDB" id="A0AAV1R930"/>
<proteinExistence type="predicted"/>
<name>A0AAV1R930_9ROSI</name>
<evidence type="ECO:0000313" key="2">
    <source>
        <dbReference type="Proteomes" id="UP001314170"/>
    </source>
</evidence>
<reference evidence="1 2" key="1">
    <citation type="submission" date="2024-01" db="EMBL/GenBank/DDBJ databases">
        <authorList>
            <person name="Waweru B."/>
        </authorList>
    </citation>
    <scope>NUCLEOTIDE SEQUENCE [LARGE SCALE GENOMIC DNA]</scope>
</reference>
<accession>A0AAV1R930</accession>
<keyword evidence="2" id="KW-1185">Reference proteome</keyword>
<protein>
    <submittedName>
        <fullName evidence="1">Uncharacterized protein</fullName>
    </submittedName>
</protein>
<dbReference type="EMBL" id="CAWUPB010000905">
    <property type="protein sequence ID" value="CAK7329004.1"/>
    <property type="molecule type" value="Genomic_DNA"/>
</dbReference>
<comment type="caution">
    <text evidence="1">The sequence shown here is derived from an EMBL/GenBank/DDBJ whole genome shotgun (WGS) entry which is preliminary data.</text>
</comment>
<gene>
    <name evidence="1" type="ORF">DCAF_LOCUS6751</name>
</gene>
<sequence length="104" mass="11311">MGASSRARLVPRCEAARSQGWLVCGVRLSVGRVRGLSGVRAIRTSLVRDSGGRPRESLGKGVVACCVWYKVGWGNVFSEVGARIRELWVWRAGSSLPPLEVDDE</sequence>
<evidence type="ECO:0000313" key="1">
    <source>
        <dbReference type="EMBL" id="CAK7329004.1"/>
    </source>
</evidence>
<organism evidence="1 2">
    <name type="scientific">Dovyalis caffra</name>
    <dbReference type="NCBI Taxonomy" id="77055"/>
    <lineage>
        <taxon>Eukaryota</taxon>
        <taxon>Viridiplantae</taxon>
        <taxon>Streptophyta</taxon>
        <taxon>Embryophyta</taxon>
        <taxon>Tracheophyta</taxon>
        <taxon>Spermatophyta</taxon>
        <taxon>Magnoliopsida</taxon>
        <taxon>eudicotyledons</taxon>
        <taxon>Gunneridae</taxon>
        <taxon>Pentapetalae</taxon>
        <taxon>rosids</taxon>
        <taxon>fabids</taxon>
        <taxon>Malpighiales</taxon>
        <taxon>Salicaceae</taxon>
        <taxon>Flacourtieae</taxon>
        <taxon>Dovyalis</taxon>
    </lineage>
</organism>